<keyword evidence="2" id="KW-0812">Transmembrane</keyword>
<feature type="chain" id="PRO_5046709223" description="Peptidase" evidence="3">
    <location>
        <begin position="35"/>
        <end position="559"/>
    </location>
</feature>
<feature type="compositionally biased region" description="Polar residues" evidence="1">
    <location>
        <begin position="346"/>
        <end position="356"/>
    </location>
</feature>
<name>A0ABU7S8L1_9ACTN</name>
<keyword evidence="5" id="KW-1185">Reference proteome</keyword>
<organism evidence="4 5">
    <name type="scientific">Plantactinospora veratri</name>
    <dbReference type="NCBI Taxonomy" id="1436122"/>
    <lineage>
        <taxon>Bacteria</taxon>
        <taxon>Bacillati</taxon>
        <taxon>Actinomycetota</taxon>
        <taxon>Actinomycetes</taxon>
        <taxon>Micromonosporales</taxon>
        <taxon>Micromonosporaceae</taxon>
        <taxon>Plantactinospora</taxon>
    </lineage>
</organism>
<feature type="signal peptide" evidence="3">
    <location>
        <begin position="1"/>
        <end position="34"/>
    </location>
</feature>
<evidence type="ECO:0000256" key="1">
    <source>
        <dbReference type="SAM" id="MobiDB-lite"/>
    </source>
</evidence>
<keyword evidence="3" id="KW-0732">Signal</keyword>
<evidence type="ECO:0000256" key="2">
    <source>
        <dbReference type="SAM" id="Phobius"/>
    </source>
</evidence>
<feature type="region of interest" description="Disordered" evidence="1">
    <location>
        <begin position="321"/>
        <end position="367"/>
    </location>
</feature>
<reference evidence="4 5" key="1">
    <citation type="submission" date="2024-01" db="EMBL/GenBank/DDBJ databases">
        <title>Genome insights into Plantactinospora veratri sp. nov.</title>
        <authorList>
            <person name="Wang L."/>
        </authorList>
    </citation>
    <scope>NUCLEOTIDE SEQUENCE [LARGE SCALE GENOMIC DNA]</scope>
    <source>
        <strain evidence="4 5">NEAU-FHS4</strain>
    </source>
</reference>
<evidence type="ECO:0000313" key="5">
    <source>
        <dbReference type="Proteomes" id="UP001339911"/>
    </source>
</evidence>
<sequence>MTNAILRPGRRVGAAAAAVLATLALTAAPSPAHAAAQPQLQISSAVDATIDTTGTTIGFHLRNTGDAPATDVGAVYDAQPTTDDVIFVVPAGPEDCYQSRKAADCRHGELAPGQERLVQPFMLRSGPNARPGPAGVVRVSVTGQGPDGAVSATYELPVTIRATGSGLVAEMEDLGSEAQRVGGGDRRPLHATVFNFGTGTLPGFLLTITLPLGATFVERYGDCVYEDDLPGEPPTGYVYGPQRVTCQMHLILEPGAGVAFSDPVSGDAAFNVVFGKNLPGPAEATGRFEVGELDQPLPEAQRRAGAPAGPSLADKVAELRTRAEQRARAEQPAGTGQPDGVKRTTPRQARTGTTEPSPAAVGAAPNVDQFSIWTKPNSQDLEVRATEVTGSVGDTVEVPYTITNHGPSDGGAAWRIVAPSGTVLLPSQWCTFRDEQGEQVAELTEVDCGTENRWLATASGEGVVSSVVRVKIKSTPGTNGKITIRGLGPSKETGPKSNSAQLLINQPGGGGGADGDDGLPITGVRTGPIAAVGGGALLLGAVLLLLGRRRRSAAPPSAE</sequence>
<evidence type="ECO:0008006" key="6">
    <source>
        <dbReference type="Google" id="ProtNLM"/>
    </source>
</evidence>
<dbReference type="EMBL" id="JAZGQL010000004">
    <property type="protein sequence ID" value="MEE6306264.1"/>
    <property type="molecule type" value="Genomic_DNA"/>
</dbReference>
<dbReference type="RefSeq" id="WP_331206620.1">
    <property type="nucleotide sequence ID" value="NZ_JAZGQL010000004.1"/>
</dbReference>
<gene>
    <name evidence="4" type="ORF">V1634_05395</name>
</gene>
<feature type="transmembrane region" description="Helical" evidence="2">
    <location>
        <begin position="529"/>
        <end position="547"/>
    </location>
</feature>
<feature type="compositionally biased region" description="Polar residues" evidence="1">
    <location>
        <begin position="495"/>
        <end position="504"/>
    </location>
</feature>
<evidence type="ECO:0000256" key="3">
    <source>
        <dbReference type="SAM" id="SignalP"/>
    </source>
</evidence>
<dbReference type="Proteomes" id="UP001339911">
    <property type="component" value="Unassembled WGS sequence"/>
</dbReference>
<evidence type="ECO:0000313" key="4">
    <source>
        <dbReference type="EMBL" id="MEE6306264.1"/>
    </source>
</evidence>
<proteinExistence type="predicted"/>
<comment type="caution">
    <text evidence="4">The sequence shown here is derived from an EMBL/GenBank/DDBJ whole genome shotgun (WGS) entry which is preliminary data.</text>
</comment>
<feature type="region of interest" description="Disordered" evidence="1">
    <location>
        <begin position="485"/>
        <end position="517"/>
    </location>
</feature>
<keyword evidence="2" id="KW-1133">Transmembrane helix</keyword>
<keyword evidence="2" id="KW-0472">Membrane</keyword>
<accession>A0ABU7S8L1</accession>
<protein>
    <recommendedName>
        <fullName evidence="6">Peptidase</fullName>
    </recommendedName>
</protein>